<feature type="region of interest" description="Disordered" evidence="1">
    <location>
        <begin position="506"/>
        <end position="530"/>
    </location>
</feature>
<gene>
    <name evidence="2" type="ORF">GPM918_LOCUS31000</name>
    <name evidence="3" type="ORF">SRO942_LOCUS31633</name>
</gene>
<sequence length="551" mass="64169">MPFGILNPLDYKKHSLEFQQLHEREYHKFIQRLNLQRNNFNCRECSREKKSTWNLSIVERQRSHHNHLVDCYNIDYYKLRHLQLQNRNDQRRFEYERIQKANFEFGQRLIQVKGHFSRKEHDDHWQRHCDMKKRLQKYPTLSSTVTIQNEKLKSCIKFPTDIYFATIINQQHDSAQKKLSNSTLTSNRSKSIKTNAVHRKNMRIEDDQITSLPQITTTTTESIIETRTVEQPNFALYPITSSIEDVTIMKKQDEIMLPVKQCGHIINKNNRGEHKRTQKKRKKSLLQKSQIKNNDKTDMLKRRKNPDIQSSSLNSQLPSISKPSVPLLPKSAWKSPSDKKSISTLNESGSGVISNEKHHNEPFGVGDHSVNTFDALNRYYYKQNSDIKSVLPSHLLHNQVFGALTLSSGLNDDIIDNITIQSPIIRSEVETEYRSLQEKCLKVEKSSSVDNVINDDIDFQHQLSKNSHHSLTTACPNLDQTTWKQVCVLSDDEKSLTDISMMNKNNEQQKRNCRNSSHFSSNSSDDISCSMHETSSNNWEHLKKDSTDLFS</sequence>
<keyword evidence="4" id="KW-1185">Reference proteome</keyword>
<proteinExistence type="predicted"/>
<comment type="caution">
    <text evidence="2">The sequence shown here is derived from an EMBL/GenBank/DDBJ whole genome shotgun (WGS) entry which is preliminary data.</text>
</comment>
<dbReference type="OrthoDB" id="10005342at2759"/>
<evidence type="ECO:0000256" key="1">
    <source>
        <dbReference type="SAM" id="MobiDB-lite"/>
    </source>
</evidence>
<feature type="compositionally biased region" description="Basic residues" evidence="1">
    <location>
        <begin position="273"/>
        <end position="285"/>
    </location>
</feature>
<feature type="compositionally biased region" description="Low complexity" evidence="1">
    <location>
        <begin position="308"/>
        <end position="321"/>
    </location>
</feature>
<name>A0A815HK84_9BILA</name>
<protein>
    <submittedName>
        <fullName evidence="2">Uncharacterized protein</fullName>
    </submittedName>
</protein>
<dbReference type="Proteomes" id="UP000663829">
    <property type="component" value="Unassembled WGS sequence"/>
</dbReference>
<feature type="compositionally biased region" description="Low complexity" evidence="1">
    <location>
        <begin position="516"/>
        <end position="530"/>
    </location>
</feature>
<feature type="compositionally biased region" description="Polar residues" evidence="1">
    <location>
        <begin position="342"/>
        <end position="353"/>
    </location>
</feature>
<dbReference type="AlphaFoldDB" id="A0A815HK84"/>
<evidence type="ECO:0000313" key="4">
    <source>
        <dbReference type="Proteomes" id="UP000663829"/>
    </source>
</evidence>
<dbReference type="EMBL" id="CAJOBC010065451">
    <property type="protein sequence ID" value="CAF4224430.1"/>
    <property type="molecule type" value="Genomic_DNA"/>
</dbReference>
<organism evidence="2 4">
    <name type="scientific">Didymodactylos carnosus</name>
    <dbReference type="NCBI Taxonomy" id="1234261"/>
    <lineage>
        <taxon>Eukaryota</taxon>
        <taxon>Metazoa</taxon>
        <taxon>Spiralia</taxon>
        <taxon>Gnathifera</taxon>
        <taxon>Rotifera</taxon>
        <taxon>Eurotatoria</taxon>
        <taxon>Bdelloidea</taxon>
        <taxon>Philodinida</taxon>
        <taxon>Philodinidae</taxon>
        <taxon>Didymodactylos</taxon>
    </lineage>
</organism>
<evidence type="ECO:0000313" key="3">
    <source>
        <dbReference type="EMBL" id="CAF4224430.1"/>
    </source>
</evidence>
<evidence type="ECO:0000313" key="2">
    <source>
        <dbReference type="EMBL" id="CAF1352898.1"/>
    </source>
</evidence>
<dbReference type="Proteomes" id="UP000681722">
    <property type="component" value="Unassembled WGS sequence"/>
</dbReference>
<dbReference type="EMBL" id="CAJNOQ010015001">
    <property type="protein sequence ID" value="CAF1352898.1"/>
    <property type="molecule type" value="Genomic_DNA"/>
</dbReference>
<reference evidence="2" key="1">
    <citation type="submission" date="2021-02" db="EMBL/GenBank/DDBJ databases">
        <authorList>
            <person name="Nowell W R."/>
        </authorList>
    </citation>
    <scope>NUCLEOTIDE SEQUENCE</scope>
</reference>
<feature type="region of interest" description="Disordered" evidence="1">
    <location>
        <begin position="266"/>
        <end position="365"/>
    </location>
</feature>
<accession>A0A815HK84</accession>